<evidence type="ECO:0000313" key="1">
    <source>
        <dbReference type="EMBL" id="KFX41410.1"/>
    </source>
</evidence>
<organism evidence="1">
    <name type="scientific">Talaromyces marneffei PM1</name>
    <dbReference type="NCBI Taxonomy" id="1077442"/>
    <lineage>
        <taxon>Eukaryota</taxon>
        <taxon>Fungi</taxon>
        <taxon>Dikarya</taxon>
        <taxon>Ascomycota</taxon>
        <taxon>Pezizomycotina</taxon>
        <taxon>Eurotiomycetes</taxon>
        <taxon>Eurotiomycetidae</taxon>
        <taxon>Eurotiales</taxon>
        <taxon>Trichocomaceae</taxon>
        <taxon>Talaromyces</taxon>
        <taxon>Talaromyces sect. Talaromyces</taxon>
    </lineage>
</organism>
<sequence length="437" mass="52014">MSFLSLSPEILLMIFGYLDNLDDPISFGTTSRYLLSIFQTHKRQIGWSIVNHSEYHKYDAALFQLLNYMHGHETDVTLKLPSLSQHTPEPPSQIRKDYSEFHLNWSQIDKDLYFKRVIVWWNKTKSLHDIYINDNAYMATLSFRADGYIPWGDHHWYPVALSLHNQSKIPDELVSPLPKEERFRPISKGRFYRAVIGRFLDTKAVQFSEFFPDYEDLENWQDDIAAIWSNNHLRTFRESLEVLEIFDFTLHLLSNLFKVDGIQELSNLNPGFLYQWFTAIENLQTVLTPFDILHLLARPLQIAESPYLVELIRTFNTLGQNEVENDVMNKLELERYENWELYRGLYWRVAVRGRCFSESFDEKRIAQDIQQFHLDDQYRWRDQIELRYWWQDLYVSNKHVENAALSVPVPRAWLRVDASDEGELYIVLDAIKDFHAR</sequence>
<name>A0A093UNB3_TALMA</name>
<proteinExistence type="predicted"/>
<protein>
    <recommendedName>
        <fullName evidence="2">F-box domain-containing protein</fullName>
    </recommendedName>
</protein>
<dbReference type="EMBL" id="JPOX01000060">
    <property type="protein sequence ID" value="KFX41410.1"/>
    <property type="molecule type" value="Genomic_DNA"/>
</dbReference>
<dbReference type="CDD" id="cd09917">
    <property type="entry name" value="F-box_SF"/>
    <property type="match status" value="1"/>
</dbReference>
<evidence type="ECO:0008006" key="2">
    <source>
        <dbReference type="Google" id="ProtNLM"/>
    </source>
</evidence>
<gene>
    <name evidence="1" type="ORF">GQ26_0600160</name>
</gene>
<dbReference type="AlphaFoldDB" id="A0A093UNB3"/>
<accession>A0A093UNB3</accession>
<comment type="caution">
    <text evidence="1">The sequence shown here is derived from an EMBL/GenBank/DDBJ whole genome shotgun (WGS) entry which is preliminary data.</text>
</comment>
<dbReference type="HOGENOM" id="CLU_050908_0_0_1"/>
<reference evidence="1" key="1">
    <citation type="journal article" date="2014" name="PLoS Genet.">
        <title>Signature Gene Expression Reveals Novel Clues to the Molecular Mechanisms of Dimorphic Transition in Penicillium marneffei.</title>
        <authorList>
            <person name="Yang E."/>
            <person name="Wang G."/>
            <person name="Cai J."/>
            <person name="Woo P.C."/>
            <person name="Lau S.K."/>
            <person name="Yuen K.-Y."/>
            <person name="Chow W.-N."/>
            <person name="Lin X."/>
        </authorList>
    </citation>
    <scope>NUCLEOTIDE SEQUENCE [LARGE SCALE GENOMIC DNA]</scope>
    <source>
        <strain evidence="1">PM1</strain>
    </source>
</reference>